<dbReference type="InterPro" id="IPR006145">
    <property type="entry name" value="PsdUridine_synth_RsuA/RluA"/>
</dbReference>
<dbReference type="AlphaFoldDB" id="A0A7S4EMB5"/>
<reference evidence="6" key="1">
    <citation type="submission" date="2021-01" db="EMBL/GenBank/DDBJ databases">
        <authorList>
            <person name="Corre E."/>
            <person name="Pelletier E."/>
            <person name="Niang G."/>
            <person name="Scheremetjew M."/>
            <person name="Finn R."/>
            <person name="Kale V."/>
            <person name="Holt S."/>
            <person name="Cochrane G."/>
            <person name="Meng A."/>
            <person name="Brown T."/>
            <person name="Cohen L."/>
        </authorList>
    </citation>
    <scope>NUCLEOTIDE SEQUENCE</scope>
    <source>
        <strain evidence="6">10249 10 AB</strain>
    </source>
</reference>
<dbReference type="PANTHER" id="PTHR21600:SF40">
    <property type="entry name" value="PSEUDOURIDYLATE SYNTHASE RPUSD2"/>
    <property type="match status" value="1"/>
</dbReference>
<dbReference type="EMBL" id="HBIX01023608">
    <property type="protein sequence ID" value="CAE0723634.1"/>
    <property type="molecule type" value="Transcribed_RNA"/>
</dbReference>
<dbReference type="SUPFAM" id="SSF55120">
    <property type="entry name" value="Pseudouridine synthase"/>
    <property type="match status" value="2"/>
</dbReference>
<evidence type="ECO:0000256" key="1">
    <source>
        <dbReference type="ARBA" id="ARBA00010876"/>
    </source>
</evidence>
<dbReference type="SUPFAM" id="SSF55174">
    <property type="entry name" value="Alpha-L RNA-binding motif"/>
    <property type="match status" value="1"/>
</dbReference>
<dbReference type="PROSITE" id="PS50889">
    <property type="entry name" value="S4"/>
    <property type="match status" value="1"/>
</dbReference>
<comment type="similarity">
    <text evidence="1">Belongs to the pseudouridine synthase RluA family.</text>
</comment>
<dbReference type="Gene3D" id="3.10.290.10">
    <property type="entry name" value="RNA-binding S4 domain"/>
    <property type="match status" value="1"/>
</dbReference>
<dbReference type="CDD" id="cd00165">
    <property type="entry name" value="S4"/>
    <property type="match status" value="1"/>
</dbReference>
<feature type="region of interest" description="Disordered" evidence="4">
    <location>
        <begin position="471"/>
        <end position="492"/>
    </location>
</feature>
<dbReference type="InterPro" id="IPR006224">
    <property type="entry name" value="PsdUridine_synth_RluA-like_CS"/>
</dbReference>
<gene>
    <name evidence="6" type="ORF">PAUS00366_LOCUS16390</name>
</gene>
<proteinExistence type="inferred from homology"/>
<organism evidence="6">
    <name type="scientific">Pseudo-nitzschia australis</name>
    <dbReference type="NCBI Taxonomy" id="44445"/>
    <lineage>
        <taxon>Eukaryota</taxon>
        <taxon>Sar</taxon>
        <taxon>Stramenopiles</taxon>
        <taxon>Ochrophyta</taxon>
        <taxon>Bacillariophyta</taxon>
        <taxon>Bacillariophyceae</taxon>
        <taxon>Bacillariophycidae</taxon>
        <taxon>Bacillariales</taxon>
        <taxon>Bacillariaceae</taxon>
        <taxon>Pseudo-nitzschia</taxon>
    </lineage>
</organism>
<dbReference type="Gene3D" id="3.30.2350.10">
    <property type="entry name" value="Pseudouridine synthase"/>
    <property type="match status" value="2"/>
</dbReference>
<dbReference type="InterPro" id="IPR036986">
    <property type="entry name" value="S4_RNA-bd_sf"/>
</dbReference>
<accession>A0A7S4EMB5</accession>
<evidence type="ECO:0000259" key="5">
    <source>
        <dbReference type="Pfam" id="PF00849"/>
    </source>
</evidence>
<dbReference type="PROSITE" id="PS01129">
    <property type="entry name" value="PSI_RLU"/>
    <property type="match status" value="1"/>
</dbReference>
<feature type="domain" description="Pseudouridine synthase RsuA/RluA-like" evidence="5">
    <location>
        <begin position="143"/>
        <end position="271"/>
    </location>
</feature>
<dbReference type="GO" id="GO:0000455">
    <property type="term" value="P:enzyme-directed rRNA pseudouridine synthesis"/>
    <property type="evidence" value="ECO:0007669"/>
    <property type="project" value="TreeGrafter"/>
</dbReference>
<dbReference type="GO" id="GO:0003723">
    <property type="term" value="F:RNA binding"/>
    <property type="evidence" value="ECO:0007669"/>
    <property type="project" value="UniProtKB-KW"/>
</dbReference>
<name>A0A7S4EMB5_9STRA</name>
<dbReference type="PANTHER" id="PTHR21600">
    <property type="entry name" value="MITOCHONDRIAL RNA PSEUDOURIDINE SYNTHASE"/>
    <property type="match status" value="1"/>
</dbReference>
<evidence type="ECO:0000313" key="6">
    <source>
        <dbReference type="EMBL" id="CAE0723634.1"/>
    </source>
</evidence>
<feature type="region of interest" description="Disordered" evidence="4">
    <location>
        <begin position="265"/>
        <end position="284"/>
    </location>
</feature>
<evidence type="ECO:0000256" key="4">
    <source>
        <dbReference type="SAM" id="MobiDB-lite"/>
    </source>
</evidence>
<evidence type="ECO:0000256" key="3">
    <source>
        <dbReference type="PROSITE-ProRule" id="PRU00182"/>
    </source>
</evidence>
<sequence>MEPRSKRIRKRPGSEINELKEDPVYETTVRRLELDGKPISAPQKWLRVIKPYPYTYSTFAKGRWEGRTILDVYCSEFGSYPRSYYETAIRQGRILVSDKQVSTSYIIKGGDVLSHTVHLHEPGVAVHSDVDPYVTIIKETPELVIVEKPGTMAVHPCGGYNMQSLVNIVERYYRDKSKDGMSDIKKLYTIHRLDRLTSGLVILGKTSSVARSYSKYIMNRSCQKIYLARVAGKFPLKYRSLEKNCSKQLLQSGIPLNGEWNEETSIDNDEGGIQKQNTSSFTSEKDRTNLVSRLRKQNALACWIEDGKGTPIFEYDNGSQTNMLEQIFHCRHSVDEWLQSIDSTSSTSLEGKEEKGCKYLWYHLACPTRIAKHKDGVCEASSFDHLDDDLYKKTVKPAHSSFGVVSYDETTDSTLLICRPYTGRTHQLRLHLQYLQHSIANDPNYGGDIWYGNSDGRQACKIAQDRLNVLKNSEGEDDPSTTETTNSMDKKRKRCLTIDTSSETSEPTTRTSAIDVPATESEVQDRIATAVRQNEESIHSFIERTCVWCARSRSVPSEDRAVLEFVIRSPGIWLHALRYSFTMNTTASNGGDDSEGEGRAIAESFRTKLPDWHDMRKN</sequence>
<keyword evidence="3" id="KW-0694">RNA-binding</keyword>
<dbReference type="Pfam" id="PF00849">
    <property type="entry name" value="PseudoU_synth_2"/>
    <property type="match status" value="1"/>
</dbReference>
<protein>
    <recommendedName>
        <fullName evidence="5">Pseudouridine synthase RsuA/RluA-like domain-containing protein</fullName>
    </recommendedName>
</protein>
<dbReference type="InterPro" id="IPR050188">
    <property type="entry name" value="RluA_PseudoU_synthase"/>
</dbReference>
<evidence type="ECO:0000256" key="2">
    <source>
        <dbReference type="ARBA" id="ARBA00023235"/>
    </source>
</evidence>
<dbReference type="InterPro" id="IPR020103">
    <property type="entry name" value="PsdUridine_synth_cat_dom_sf"/>
</dbReference>
<keyword evidence="2" id="KW-0413">Isomerase</keyword>
<dbReference type="GO" id="GO:0009982">
    <property type="term" value="F:pseudouridine synthase activity"/>
    <property type="evidence" value="ECO:0007669"/>
    <property type="project" value="InterPro"/>
</dbReference>